<evidence type="ECO:0000313" key="1">
    <source>
        <dbReference type="EMBL" id="CAC5374822.1"/>
    </source>
</evidence>
<dbReference type="AlphaFoldDB" id="A0A6J8AWZ2"/>
<evidence type="ECO:0000313" key="2">
    <source>
        <dbReference type="Proteomes" id="UP000507470"/>
    </source>
</evidence>
<organism evidence="1 2">
    <name type="scientific">Mytilus coruscus</name>
    <name type="common">Sea mussel</name>
    <dbReference type="NCBI Taxonomy" id="42192"/>
    <lineage>
        <taxon>Eukaryota</taxon>
        <taxon>Metazoa</taxon>
        <taxon>Spiralia</taxon>
        <taxon>Lophotrochozoa</taxon>
        <taxon>Mollusca</taxon>
        <taxon>Bivalvia</taxon>
        <taxon>Autobranchia</taxon>
        <taxon>Pteriomorphia</taxon>
        <taxon>Mytilida</taxon>
        <taxon>Mytiloidea</taxon>
        <taxon>Mytilidae</taxon>
        <taxon>Mytilinae</taxon>
        <taxon>Mytilus</taxon>
    </lineage>
</organism>
<reference evidence="1 2" key="1">
    <citation type="submission" date="2020-06" db="EMBL/GenBank/DDBJ databases">
        <authorList>
            <person name="Li R."/>
            <person name="Bekaert M."/>
        </authorList>
    </citation>
    <scope>NUCLEOTIDE SEQUENCE [LARGE SCALE GENOMIC DNA]</scope>
    <source>
        <strain evidence="2">wild</strain>
    </source>
</reference>
<dbReference type="Pfam" id="PF06739">
    <property type="entry name" value="SBBP"/>
    <property type="match status" value="1"/>
</dbReference>
<keyword evidence="2" id="KW-1185">Reference proteome</keyword>
<name>A0A6J8AWZ2_MYTCO</name>
<dbReference type="Proteomes" id="UP000507470">
    <property type="component" value="Unassembled WGS sequence"/>
</dbReference>
<gene>
    <name evidence="1" type="ORF">MCOR_12069</name>
</gene>
<sequence>MLFLEDHKNNLLTYYPNGELRSESCIIPGQYRIGYDLAVINLHMAVVSSGGNPPTKIHFLHMNTARLHQMINLQDLCYSLSYHKGLIICCTHDKGIKQYDTSQKQNNMRILPTAPKDVNETYVTSNEKSIFHSNWRNNSVVCHDFSGQVQWTYSDSLLKKPYGITLDSYSNIYVAGSESNNVVVISNDGKQAKQLIGPSDGILNPRAVCFQKTKNALLVANYDGVAFLFKV</sequence>
<dbReference type="Gene3D" id="2.120.10.30">
    <property type="entry name" value="TolB, C-terminal domain"/>
    <property type="match status" value="1"/>
</dbReference>
<dbReference type="SUPFAM" id="SSF101898">
    <property type="entry name" value="NHL repeat"/>
    <property type="match status" value="1"/>
</dbReference>
<dbReference type="OrthoDB" id="6130742at2759"/>
<accession>A0A6J8AWZ2</accession>
<protein>
    <submittedName>
        <fullName evidence="1">Uncharacterized protein</fullName>
    </submittedName>
</protein>
<dbReference type="InterPro" id="IPR010620">
    <property type="entry name" value="SBBP_repeat"/>
</dbReference>
<proteinExistence type="predicted"/>
<dbReference type="EMBL" id="CACVKT020002065">
    <property type="protein sequence ID" value="CAC5374822.1"/>
    <property type="molecule type" value="Genomic_DNA"/>
</dbReference>
<dbReference type="InterPro" id="IPR011042">
    <property type="entry name" value="6-blade_b-propeller_TolB-like"/>
</dbReference>